<evidence type="ECO:0000256" key="4">
    <source>
        <dbReference type="ARBA" id="ARBA00022989"/>
    </source>
</evidence>
<keyword evidence="5 6" id="KW-0472">Membrane</keyword>
<keyword evidence="3 6" id="KW-0812">Transmembrane</keyword>
<evidence type="ECO:0000256" key="1">
    <source>
        <dbReference type="ARBA" id="ARBA00004141"/>
    </source>
</evidence>
<organism evidence="7 8">
    <name type="scientific">Hypholoma sublateritium (strain FD-334 SS-4)</name>
    <dbReference type="NCBI Taxonomy" id="945553"/>
    <lineage>
        <taxon>Eukaryota</taxon>
        <taxon>Fungi</taxon>
        <taxon>Dikarya</taxon>
        <taxon>Basidiomycota</taxon>
        <taxon>Agaricomycotina</taxon>
        <taxon>Agaricomycetes</taxon>
        <taxon>Agaricomycetidae</taxon>
        <taxon>Agaricales</taxon>
        <taxon>Agaricineae</taxon>
        <taxon>Strophariaceae</taxon>
        <taxon>Hypholoma</taxon>
    </lineage>
</organism>
<comment type="subcellular location">
    <subcellularLocation>
        <location evidence="1">Membrane</location>
        <topology evidence="1">Multi-pass membrane protein</topology>
    </subcellularLocation>
</comment>
<dbReference type="OMA" id="MSSFACC"/>
<protein>
    <submittedName>
        <fullName evidence="7">Uncharacterized protein</fullName>
    </submittedName>
</protein>
<dbReference type="AlphaFoldDB" id="A0A0D2NQ35"/>
<keyword evidence="8" id="KW-1185">Reference proteome</keyword>
<dbReference type="InterPro" id="IPR002794">
    <property type="entry name" value="DUF92_TMEM19"/>
</dbReference>
<proteinExistence type="inferred from homology"/>
<dbReference type="PANTHER" id="PTHR13353">
    <property type="entry name" value="TRANSMEMBRANE PROTEIN 19"/>
    <property type="match status" value="1"/>
</dbReference>
<evidence type="ECO:0000256" key="5">
    <source>
        <dbReference type="ARBA" id="ARBA00023136"/>
    </source>
</evidence>
<dbReference type="OrthoDB" id="30881at2759"/>
<evidence type="ECO:0000256" key="2">
    <source>
        <dbReference type="ARBA" id="ARBA00009012"/>
    </source>
</evidence>
<dbReference type="Proteomes" id="UP000054270">
    <property type="component" value="Unassembled WGS sequence"/>
</dbReference>
<dbReference type="GO" id="GO:0016020">
    <property type="term" value="C:membrane"/>
    <property type="evidence" value="ECO:0007669"/>
    <property type="project" value="UniProtKB-SubCell"/>
</dbReference>
<evidence type="ECO:0000313" key="8">
    <source>
        <dbReference type="Proteomes" id="UP000054270"/>
    </source>
</evidence>
<evidence type="ECO:0000256" key="3">
    <source>
        <dbReference type="ARBA" id="ARBA00022692"/>
    </source>
</evidence>
<keyword evidence="4 6" id="KW-1133">Transmembrane helix</keyword>
<evidence type="ECO:0000256" key="6">
    <source>
        <dbReference type="SAM" id="Phobius"/>
    </source>
</evidence>
<name>A0A0D2NQ35_HYPSF</name>
<gene>
    <name evidence="7" type="ORF">HYPSUDRAFT_909916</name>
</gene>
<feature type="transmembrane region" description="Helical" evidence="6">
    <location>
        <begin position="27"/>
        <end position="57"/>
    </location>
</feature>
<dbReference type="Pfam" id="PF01940">
    <property type="entry name" value="DUF92"/>
    <property type="match status" value="2"/>
</dbReference>
<comment type="similarity">
    <text evidence="2">Belongs to the TMEM19 family.</text>
</comment>
<accession>A0A0D2NQ35</accession>
<sequence>MEKAISLAIALLLSAHGLRKKSLSTSGALTALVVGFLAMTGGTRVFGVMLIGFYLVGSRATKYGKQRKAKLEEGYHEGGYRSGWQVLSNSATAVAAAFAWNAAFEPTSIHAAVAHAAGLNVGRDVLHLRYPVVYDTSADGWCPLARGVGGGWSRALVLVGLGCVGRILLMRRRLMQGCRHFACCLGDTLASELGILSRGRPRLITTLRAVPPGTNGAMSVGGTVASVVGGALVGLLAGVTLLVENRGCTAGILVESVGWGMFGGGFGSLLDSLLGATVQETRYSQAKGVVVAQGGAVVAGWNVLSNNEVNVVSSLVCGALIGWAA</sequence>
<dbReference type="EMBL" id="KN817583">
    <property type="protein sequence ID" value="KJA18886.1"/>
    <property type="molecule type" value="Genomic_DNA"/>
</dbReference>
<dbReference type="STRING" id="945553.A0A0D2NQ35"/>
<evidence type="ECO:0000313" key="7">
    <source>
        <dbReference type="EMBL" id="KJA18886.1"/>
    </source>
</evidence>
<feature type="transmembrane region" description="Helical" evidence="6">
    <location>
        <begin position="151"/>
        <end position="169"/>
    </location>
</feature>
<dbReference type="PANTHER" id="PTHR13353:SF5">
    <property type="entry name" value="TRANSMEMBRANE PROTEIN 19"/>
    <property type="match status" value="1"/>
</dbReference>
<reference evidence="8" key="1">
    <citation type="submission" date="2014-04" db="EMBL/GenBank/DDBJ databases">
        <title>Evolutionary Origins and Diversification of the Mycorrhizal Mutualists.</title>
        <authorList>
            <consortium name="DOE Joint Genome Institute"/>
            <consortium name="Mycorrhizal Genomics Consortium"/>
            <person name="Kohler A."/>
            <person name="Kuo A."/>
            <person name="Nagy L.G."/>
            <person name="Floudas D."/>
            <person name="Copeland A."/>
            <person name="Barry K.W."/>
            <person name="Cichocki N."/>
            <person name="Veneault-Fourrey C."/>
            <person name="LaButti K."/>
            <person name="Lindquist E.A."/>
            <person name="Lipzen A."/>
            <person name="Lundell T."/>
            <person name="Morin E."/>
            <person name="Murat C."/>
            <person name="Riley R."/>
            <person name="Ohm R."/>
            <person name="Sun H."/>
            <person name="Tunlid A."/>
            <person name="Henrissat B."/>
            <person name="Grigoriev I.V."/>
            <person name="Hibbett D.S."/>
            <person name="Martin F."/>
        </authorList>
    </citation>
    <scope>NUCLEOTIDE SEQUENCE [LARGE SCALE GENOMIC DNA]</scope>
    <source>
        <strain evidence="8">FD-334 SS-4</strain>
    </source>
</reference>